<keyword evidence="6 7" id="KW-0472">Membrane</keyword>
<feature type="transmembrane region" description="Helical" evidence="7">
    <location>
        <begin position="226"/>
        <end position="243"/>
    </location>
</feature>
<dbReference type="EMBL" id="JBBMES010000018">
    <property type="protein sequence ID" value="MEQ2535974.1"/>
    <property type="molecule type" value="Genomic_DNA"/>
</dbReference>
<feature type="domain" description="EamA" evidence="9">
    <location>
        <begin position="167"/>
        <end position="296"/>
    </location>
</feature>
<feature type="transmembrane region" description="Helical" evidence="7">
    <location>
        <begin position="41"/>
        <end position="59"/>
    </location>
</feature>
<reference evidence="10 11" key="1">
    <citation type="submission" date="2024-03" db="EMBL/GenBank/DDBJ databases">
        <title>Human intestinal bacterial collection.</title>
        <authorList>
            <person name="Pauvert C."/>
            <person name="Hitch T.C.A."/>
            <person name="Clavel T."/>
        </authorList>
    </citation>
    <scope>NUCLEOTIDE SEQUENCE [LARGE SCALE GENOMIC DNA]</scope>
    <source>
        <strain evidence="10 11">CLA-JM-H10</strain>
    </source>
</reference>
<dbReference type="Proteomes" id="UP001480973">
    <property type="component" value="Unassembled WGS sequence"/>
</dbReference>
<sequence>MKNIKGSLILLLAAFIWGTAFVAQTSGSQNVGTFTFNASRSFVGAAFLVIVIMVVHLSANKNVKQEVRLDEYGFKIKWPITGGIICGCVLCAAMSLQQYGISIYPKGVAASGRAGFLTATYVVMVAVLTALIEKKIRPVIVLSVIGCISGMYLLCMKGGFSGIYAADICLLLCAVCFMCHIFAVEHFSSEDGIKLSCIQFATCAVISLILALVFEKPDIGNIVKAAVPILYAGVMSNGIAYTLQIIGQKYTKPAVASIVMSLESVFAVLAGWLILHEVLSIREAVGCVLVFAAVIIAQIPEKEK</sequence>
<keyword evidence="3" id="KW-1003">Cell membrane</keyword>
<gene>
    <name evidence="10" type="ORF">WMO38_12740</name>
</gene>
<evidence type="ECO:0000256" key="7">
    <source>
        <dbReference type="SAM" id="Phobius"/>
    </source>
</evidence>
<organism evidence="10 11">
    <name type="scientific">Lachnospira intestinalis</name>
    <dbReference type="NCBI Taxonomy" id="3133158"/>
    <lineage>
        <taxon>Bacteria</taxon>
        <taxon>Bacillati</taxon>
        <taxon>Bacillota</taxon>
        <taxon>Clostridia</taxon>
        <taxon>Lachnospirales</taxon>
        <taxon>Lachnospiraceae</taxon>
        <taxon>Lachnospira</taxon>
    </lineage>
</organism>
<dbReference type="InterPro" id="IPR037185">
    <property type="entry name" value="EmrE-like"/>
</dbReference>
<keyword evidence="8" id="KW-0732">Signal</keyword>
<dbReference type="PANTHER" id="PTHR42920:SF5">
    <property type="entry name" value="EAMA DOMAIN-CONTAINING PROTEIN"/>
    <property type="match status" value="1"/>
</dbReference>
<keyword evidence="4 7" id="KW-0812">Transmembrane</keyword>
<feature type="transmembrane region" description="Helical" evidence="7">
    <location>
        <begin position="113"/>
        <end position="132"/>
    </location>
</feature>
<dbReference type="InterPro" id="IPR051258">
    <property type="entry name" value="Diverse_Substrate_Transporter"/>
</dbReference>
<dbReference type="InterPro" id="IPR000620">
    <property type="entry name" value="EamA_dom"/>
</dbReference>
<evidence type="ECO:0000256" key="1">
    <source>
        <dbReference type="ARBA" id="ARBA00004651"/>
    </source>
</evidence>
<feature type="signal peptide" evidence="8">
    <location>
        <begin position="1"/>
        <end position="22"/>
    </location>
</feature>
<comment type="subcellular location">
    <subcellularLocation>
        <location evidence="1">Cell membrane</location>
        <topology evidence="1">Multi-pass membrane protein</topology>
    </subcellularLocation>
</comment>
<comment type="caution">
    <text evidence="10">The sequence shown here is derived from an EMBL/GenBank/DDBJ whole genome shotgun (WGS) entry which is preliminary data.</text>
</comment>
<evidence type="ECO:0000313" key="10">
    <source>
        <dbReference type="EMBL" id="MEQ2535974.1"/>
    </source>
</evidence>
<feature type="transmembrane region" description="Helical" evidence="7">
    <location>
        <begin position="255"/>
        <end position="275"/>
    </location>
</feature>
<feature type="transmembrane region" description="Helical" evidence="7">
    <location>
        <begin position="80"/>
        <end position="101"/>
    </location>
</feature>
<dbReference type="SUPFAM" id="SSF103481">
    <property type="entry name" value="Multidrug resistance efflux transporter EmrE"/>
    <property type="match status" value="1"/>
</dbReference>
<feature type="transmembrane region" description="Helical" evidence="7">
    <location>
        <begin position="281"/>
        <end position="299"/>
    </location>
</feature>
<feature type="domain" description="EamA" evidence="9">
    <location>
        <begin position="5"/>
        <end position="154"/>
    </location>
</feature>
<evidence type="ECO:0000256" key="4">
    <source>
        <dbReference type="ARBA" id="ARBA00022692"/>
    </source>
</evidence>
<evidence type="ECO:0000259" key="9">
    <source>
        <dbReference type="Pfam" id="PF00892"/>
    </source>
</evidence>
<evidence type="ECO:0000256" key="6">
    <source>
        <dbReference type="ARBA" id="ARBA00023136"/>
    </source>
</evidence>
<evidence type="ECO:0000256" key="2">
    <source>
        <dbReference type="ARBA" id="ARBA00007362"/>
    </source>
</evidence>
<protein>
    <submittedName>
        <fullName evidence="10">DMT family transporter</fullName>
    </submittedName>
</protein>
<keyword evidence="5 7" id="KW-1133">Transmembrane helix</keyword>
<feature type="chain" id="PRO_5045256355" evidence="8">
    <location>
        <begin position="23"/>
        <end position="304"/>
    </location>
</feature>
<comment type="similarity">
    <text evidence="2">Belongs to the EamA transporter family.</text>
</comment>
<evidence type="ECO:0000256" key="3">
    <source>
        <dbReference type="ARBA" id="ARBA00022475"/>
    </source>
</evidence>
<dbReference type="Gene3D" id="1.10.3730.20">
    <property type="match status" value="1"/>
</dbReference>
<dbReference type="PANTHER" id="PTHR42920">
    <property type="entry name" value="OS03G0707200 PROTEIN-RELATED"/>
    <property type="match status" value="1"/>
</dbReference>
<proteinExistence type="inferred from homology"/>
<name>A0ABV1GR41_9FIRM</name>
<evidence type="ECO:0000256" key="8">
    <source>
        <dbReference type="SAM" id="SignalP"/>
    </source>
</evidence>
<feature type="transmembrane region" description="Helical" evidence="7">
    <location>
        <begin position="139"/>
        <end position="156"/>
    </location>
</feature>
<feature type="transmembrane region" description="Helical" evidence="7">
    <location>
        <begin position="195"/>
        <end position="214"/>
    </location>
</feature>
<feature type="transmembrane region" description="Helical" evidence="7">
    <location>
        <begin position="162"/>
        <end position="183"/>
    </location>
</feature>
<dbReference type="Pfam" id="PF00892">
    <property type="entry name" value="EamA"/>
    <property type="match status" value="2"/>
</dbReference>
<keyword evidence="11" id="KW-1185">Reference proteome</keyword>
<evidence type="ECO:0000313" key="11">
    <source>
        <dbReference type="Proteomes" id="UP001480973"/>
    </source>
</evidence>
<evidence type="ECO:0000256" key="5">
    <source>
        <dbReference type="ARBA" id="ARBA00022989"/>
    </source>
</evidence>
<accession>A0ABV1GR41</accession>